<feature type="transmembrane region" description="Helical" evidence="1">
    <location>
        <begin position="151"/>
        <end position="173"/>
    </location>
</feature>
<dbReference type="GeneID" id="64825028"/>
<evidence type="ECO:0000313" key="4">
    <source>
        <dbReference type="Proteomes" id="UP000011659"/>
    </source>
</evidence>
<accession>M0JGC2</accession>
<geneLocation type="plasmid" evidence="3 5">
    <name>pHsi540</name>
</geneLocation>
<keyword evidence="4" id="KW-1185">Reference proteome</keyword>
<evidence type="ECO:0000313" key="5">
    <source>
        <dbReference type="Proteomes" id="UP000682967"/>
    </source>
</evidence>
<gene>
    <name evidence="2" type="ORF">C436_20603</name>
    <name evidence="3" type="ORF">KDQ40_18690</name>
</gene>
<proteinExistence type="predicted"/>
<feature type="transmembrane region" description="Helical" evidence="1">
    <location>
        <begin position="47"/>
        <end position="68"/>
    </location>
</feature>
<dbReference type="AlphaFoldDB" id="M0JGC2"/>
<organism evidence="2 4">
    <name type="scientific">Haloarcula marismortui ATCC 33800</name>
    <dbReference type="NCBI Taxonomy" id="662476"/>
    <lineage>
        <taxon>Archaea</taxon>
        <taxon>Methanobacteriati</taxon>
        <taxon>Methanobacteriota</taxon>
        <taxon>Stenosarchaea group</taxon>
        <taxon>Halobacteria</taxon>
        <taxon>Halobacteriales</taxon>
        <taxon>Haloarculaceae</taxon>
        <taxon>Haloarcula</taxon>
    </lineage>
</organism>
<protein>
    <submittedName>
        <fullName evidence="2">Uncharacterized protein</fullName>
    </submittedName>
</protein>
<evidence type="ECO:0000313" key="3">
    <source>
        <dbReference type="EMBL" id="QUJ73998.1"/>
    </source>
</evidence>
<sequence length="203" mass="21971">MGRDRDEGDGDQRSPEIALESARRVYDMRVRRLESIDDKAMRTARTAVLILGFIAAGLTSIGPTTIASTPLLPFVAGSIGSICISASAFLCVGVYTVTEYPNEISEGDLDTIPRPTEEFWYENVMHRLEFALSAIGAEIDKNKQYFEIAQLLLLTGAFLLVYATGVTVISGAFGIPVDVQTGAVLLPAAALALLRAVQIRRFS</sequence>
<evidence type="ECO:0000256" key="1">
    <source>
        <dbReference type="SAM" id="Phobius"/>
    </source>
</evidence>
<dbReference type="OrthoDB" id="264986at2157"/>
<dbReference type="EMBL" id="AOLR01000060">
    <property type="protein sequence ID" value="EMA08172.1"/>
    <property type="molecule type" value="Genomic_DNA"/>
</dbReference>
<dbReference type="Proteomes" id="UP000682967">
    <property type="component" value="Plasmid pHsi540"/>
</dbReference>
<dbReference type="EMBL" id="CP073368">
    <property type="protein sequence ID" value="QUJ73998.1"/>
    <property type="molecule type" value="Genomic_DNA"/>
</dbReference>
<keyword evidence="1" id="KW-0812">Transmembrane</keyword>
<dbReference type="KEGG" id="hsin:KDQ40_18690"/>
<reference evidence="2 4" key="1">
    <citation type="journal article" date="2014" name="PLoS Genet.">
        <title>Phylogenetically driven sequencing of extremely halophilic archaea reveals strategies for static and dynamic osmo-response.</title>
        <authorList>
            <person name="Becker E.A."/>
            <person name="Seitzer P.M."/>
            <person name="Tritt A."/>
            <person name="Larsen D."/>
            <person name="Krusor M."/>
            <person name="Yao A.I."/>
            <person name="Wu D."/>
            <person name="Madern D."/>
            <person name="Eisen J.A."/>
            <person name="Darling A.E."/>
            <person name="Facciotti M.T."/>
        </authorList>
    </citation>
    <scope>NUCLEOTIDE SEQUENCE [LARGE SCALE GENOMIC DNA]</scope>
    <source>
        <strain evidence="2 4">ATCC 33800</strain>
    </source>
</reference>
<feature type="transmembrane region" description="Helical" evidence="1">
    <location>
        <begin position="74"/>
        <end position="97"/>
    </location>
</feature>
<evidence type="ECO:0000313" key="2">
    <source>
        <dbReference type="EMBL" id="EMA08172.1"/>
    </source>
</evidence>
<keyword evidence="1" id="KW-1133">Transmembrane helix</keyword>
<name>M0JGC2_9EURY</name>
<keyword evidence="1" id="KW-0472">Membrane</keyword>
<keyword evidence="3" id="KW-0614">Plasmid</keyword>
<feature type="transmembrane region" description="Helical" evidence="1">
    <location>
        <begin position="179"/>
        <end position="197"/>
    </location>
</feature>
<dbReference type="PATRIC" id="fig|662476.7.peg.4102"/>
<dbReference type="RefSeq" id="WP_004966741.1">
    <property type="nucleotide sequence ID" value="NZ_AOLR01000060.1"/>
</dbReference>
<dbReference type="Proteomes" id="UP000011659">
    <property type="component" value="Unassembled WGS sequence"/>
</dbReference>
<reference evidence="3" key="2">
    <citation type="submission" date="2021-04" db="EMBL/GenBank/DDBJ databases">
        <title>Complete Genome sequence and Methylome Analysis of the Haloarchaeon Haloarcula sinaiiensis.</title>
        <authorList>
            <person name="Fomenkov A."/>
            <person name="DasSarma P."/>
            <person name="DasSarma S."/>
            <person name="Roberts R.J."/>
        </authorList>
    </citation>
    <scope>NUCLEOTIDE SEQUENCE</scope>
    <source>
        <strain evidence="3">ATCC 33800</strain>
        <plasmid evidence="3">pHsi540</plasmid>
    </source>
</reference>